<protein>
    <submittedName>
        <fullName evidence="1">Uncharacterized protein</fullName>
    </submittedName>
</protein>
<dbReference type="Proteomes" id="UP001285908">
    <property type="component" value="Unassembled WGS sequence"/>
</dbReference>
<keyword evidence="2" id="KW-1185">Reference proteome</keyword>
<dbReference type="EMBL" id="JAULSX010000001">
    <property type="protein sequence ID" value="KAK3500324.1"/>
    <property type="molecule type" value="Genomic_DNA"/>
</dbReference>
<evidence type="ECO:0000313" key="1">
    <source>
        <dbReference type="EMBL" id="KAK3500324.1"/>
    </source>
</evidence>
<dbReference type="GeneID" id="87876651"/>
<gene>
    <name evidence="1" type="ORF">B0T23DRAFT_40562</name>
</gene>
<accession>A0AAJ0IH73</accession>
<name>A0AAJ0IH73_9PEZI</name>
<organism evidence="1 2">
    <name type="scientific">Neurospora hispaniola</name>
    <dbReference type="NCBI Taxonomy" id="588809"/>
    <lineage>
        <taxon>Eukaryota</taxon>
        <taxon>Fungi</taxon>
        <taxon>Dikarya</taxon>
        <taxon>Ascomycota</taxon>
        <taxon>Pezizomycotina</taxon>
        <taxon>Sordariomycetes</taxon>
        <taxon>Sordariomycetidae</taxon>
        <taxon>Sordariales</taxon>
        <taxon>Sordariaceae</taxon>
        <taxon>Neurospora</taxon>
    </lineage>
</organism>
<sequence length="155" mass="17873">MQEWHLAPHEPQISRGPCVWRTMSLANRGLISNECTFRVVCSFVVSSLQFVASWYGCSRTFYILFPGPFKVVNWTVARLFSFPRGAPFAFCPCRPFSPFLQGTYICLPRLPCPSPFFFKDPTLVFLIASTSSFVRRFQFLDLRITYIQANLHRVA</sequence>
<dbReference type="RefSeq" id="XP_062697957.1">
    <property type="nucleotide sequence ID" value="XM_062839029.1"/>
</dbReference>
<dbReference type="AlphaFoldDB" id="A0AAJ0IH73"/>
<reference evidence="1 2" key="1">
    <citation type="journal article" date="2023" name="Mol. Phylogenet. Evol.">
        <title>Genome-scale phylogeny and comparative genomics of the fungal order Sordariales.</title>
        <authorList>
            <person name="Hensen N."/>
            <person name="Bonometti L."/>
            <person name="Westerberg I."/>
            <person name="Brannstrom I.O."/>
            <person name="Guillou S."/>
            <person name="Cros-Aarteil S."/>
            <person name="Calhoun S."/>
            <person name="Haridas S."/>
            <person name="Kuo A."/>
            <person name="Mondo S."/>
            <person name="Pangilinan J."/>
            <person name="Riley R."/>
            <person name="LaButti K."/>
            <person name="Andreopoulos B."/>
            <person name="Lipzen A."/>
            <person name="Chen C."/>
            <person name="Yan M."/>
            <person name="Daum C."/>
            <person name="Ng V."/>
            <person name="Clum A."/>
            <person name="Steindorff A."/>
            <person name="Ohm R.A."/>
            <person name="Martin F."/>
            <person name="Silar P."/>
            <person name="Natvig D.O."/>
            <person name="Lalanne C."/>
            <person name="Gautier V."/>
            <person name="Ament-Velasquez S.L."/>
            <person name="Kruys A."/>
            <person name="Hutchinson M.I."/>
            <person name="Powell A.J."/>
            <person name="Barry K."/>
            <person name="Miller A.N."/>
            <person name="Grigoriev I.V."/>
            <person name="Debuchy R."/>
            <person name="Gladieux P."/>
            <person name="Hiltunen Thoren M."/>
            <person name="Johannesson H."/>
        </authorList>
    </citation>
    <scope>NUCLEOTIDE SEQUENCE [LARGE SCALE GENOMIC DNA]</scope>
    <source>
        <strain evidence="1 2">FGSC 10403</strain>
    </source>
</reference>
<comment type="caution">
    <text evidence="1">The sequence shown here is derived from an EMBL/GenBank/DDBJ whole genome shotgun (WGS) entry which is preliminary data.</text>
</comment>
<proteinExistence type="predicted"/>
<evidence type="ECO:0000313" key="2">
    <source>
        <dbReference type="Proteomes" id="UP001285908"/>
    </source>
</evidence>